<name>A0ABS6JP64_9BACI</name>
<comment type="caution">
    <text evidence="1">The sequence shown here is derived from an EMBL/GenBank/DDBJ whole genome shotgun (WGS) entry which is preliminary data.</text>
</comment>
<evidence type="ECO:0008006" key="3">
    <source>
        <dbReference type="Google" id="ProtNLM"/>
    </source>
</evidence>
<protein>
    <recommendedName>
        <fullName evidence="3">DUF1643 domain-containing protein</fullName>
    </recommendedName>
</protein>
<proteinExistence type="predicted"/>
<gene>
    <name evidence="1" type="ORF">KS407_02320</name>
</gene>
<dbReference type="RefSeq" id="WP_088073904.1">
    <property type="nucleotide sequence ID" value="NZ_JAHQCR010000015.1"/>
</dbReference>
<sequence length="236" mass="27456">MEYLRKQELMDLFEVDGSFYKIKVGGQIFTCRSVAEVKRKNVSITEYDAIFILTNPGMCEPYFKDYKIPVLDPRLDAIPVTKANSDQTQEQLMRIMLLEEWNSVAIINLSDIKSGNMDVFRRNLKILDNLSYYSHSIFSGDRDEELRNILGKNKGPVIAGWGTNSCIKKLAMEALHHKNIRSLIGLKYHKSPYYYHPKPMLIEVQKSYLRKIQHEIDAYNQKNLQKQNSKEGEKVE</sequence>
<accession>A0ABS6JP64</accession>
<reference evidence="1 2" key="1">
    <citation type="submission" date="2021-06" db="EMBL/GenBank/DDBJ databases">
        <title>Bacillus sp. RD4P76, an endophyte from a halophyte.</title>
        <authorList>
            <person name="Sun J.-Q."/>
        </authorList>
    </citation>
    <scope>NUCLEOTIDE SEQUENCE [LARGE SCALE GENOMIC DNA]</scope>
    <source>
        <strain evidence="1 2">JCM 17098</strain>
    </source>
</reference>
<evidence type="ECO:0000313" key="2">
    <source>
        <dbReference type="Proteomes" id="UP000790580"/>
    </source>
</evidence>
<keyword evidence="2" id="KW-1185">Reference proteome</keyword>
<dbReference type="Proteomes" id="UP000790580">
    <property type="component" value="Unassembled WGS sequence"/>
</dbReference>
<evidence type="ECO:0000313" key="1">
    <source>
        <dbReference type="EMBL" id="MBU9720273.1"/>
    </source>
</evidence>
<dbReference type="EMBL" id="JAHQCR010000015">
    <property type="protein sequence ID" value="MBU9720273.1"/>
    <property type="molecule type" value="Genomic_DNA"/>
</dbReference>
<organism evidence="1 2">
    <name type="scientific">Evansella alkalicola</name>
    <dbReference type="NCBI Taxonomy" id="745819"/>
    <lineage>
        <taxon>Bacteria</taxon>
        <taxon>Bacillati</taxon>
        <taxon>Bacillota</taxon>
        <taxon>Bacilli</taxon>
        <taxon>Bacillales</taxon>
        <taxon>Bacillaceae</taxon>
        <taxon>Evansella</taxon>
    </lineage>
</organism>